<evidence type="ECO:0000313" key="5">
    <source>
        <dbReference type="Proteomes" id="UP000825935"/>
    </source>
</evidence>
<gene>
    <name evidence="4" type="ORF">KP509_37G064600</name>
</gene>
<feature type="domain" description="HAT C-terminal dimerisation" evidence="3">
    <location>
        <begin position="565"/>
        <end position="639"/>
    </location>
</feature>
<dbReference type="PANTHER" id="PTHR32166">
    <property type="entry name" value="OSJNBA0013A04.12 PROTEIN"/>
    <property type="match status" value="1"/>
</dbReference>
<organism evidence="4 5">
    <name type="scientific">Ceratopteris richardii</name>
    <name type="common">Triangle waterfern</name>
    <dbReference type="NCBI Taxonomy" id="49495"/>
    <lineage>
        <taxon>Eukaryota</taxon>
        <taxon>Viridiplantae</taxon>
        <taxon>Streptophyta</taxon>
        <taxon>Embryophyta</taxon>
        <taxon>Tracheophyta</taxon>
        <taxon>Polypodiopsida</taxon>
        <taxon>Polypodiidae</taxon>
        <taxon>Polypodiales</taxon>
        <taxon>Pteridineae</taxon>
        <taxon>Pteridaceae</taxon>
        <taxon>Parkerioideae</taxon>
        <taxon>Ceratopteris</taxon>
    </lineage>
</organism>
<dbReference type="Proteomes" id="UP000825935">
    <property type="component" value="Chromosome 37"/>
</dbReference>
<reference evidence="4" key="1">
    <citation type="submission" date="2021-08" db="EMBL/GenBank/DDBJ databases">
        <title>WGS assembly of Ceratopteris richardii.</title>
        <authorList>
            <person name="Marchant D.B."/>
            <person name="Chen G."/>
            <person name="Jenkins J."/>
            <person name="Shu S."/>
            <person name="Leebens-Mack J."/>
            <person name="Grimwood J."/>
            <person name="Schmutz J."/>
            <person name="Soltis P."/>
            <person name="Soltis D."/>
            <person name="Chen Z.-H."/>
        </authorList>
    </citation>
    <scope>NUCLEOTIDE SEQUENCE</scope>
    <source>
        <strain evidence="4">Whitten #5841</strain>
        <tissue evidence="4">Leaf</tissue>
    </source>
</reference>
<dbReference type="Pfam" id="PF04937">
    <property type="entry name" value="DUF659"/>
    <property type="match status" value="1"/>
</dbReference>
<sequence length="792" mass="90656">MPRSMNAMWDAHTINHSLANAKSTSGFGTRKWTCKYCTKSFSTTTTRLLRHVSGLGGMGIFACDKVPPEVAQIVIREHSLAQEARVARRRDLAAADIEMMEDMVPSLETSATRSRTSSQRVASMEEGDSTLTPPTQRPRQGVSASFISSALQKQRQKAAEIQIGRCIIECNLAFNVVRTEAWRRMVKAIAQVGPCDDWYGLDYKRLRTTMLDEERDRIEVQLEPIKTSWVMYGCSIISDGWSDTRRRHIINILVSSCLGTYFLRAVDASRAGVRITGEFIFQHIKSAILEVGAENVVQVITDNASNCKRMGEMIEDEFSKIVWTPCAAHCVDLLLEDIAKLPWIEPIVNDAKRIVSFIRKNHLALSIFRSHSTIEMIRPVDTRFGYIYVVLCRLQQVLDALRVTVIDRRWTNLPHSKTELARYVQRKVLDESFWKDIDSLVPALKPIYILLRIVDKEGSTLGLVYHFFMQMRQAIMRGRELSQERKSDILRLVDYRWSFLSRPIHGFSALLYPYFKSPALWAEGQLRQMKDEYMQRIMSPDDQLLFDRDFTGYMGNVGIAYARTTSMRKEVTAEPLEWWLHYGYGHPSMAPHALRVLSQDASSSACERNWSAYSLIHTKLRNRLTVQQLERLVFCKANLRLVHDLKTKTDRPKQVSPTIFESSMETEDEIAVVRDEQEDIYRMLHLELESIDRRVTRARARRLGIEPQMDIASTSVASAPVYSRRRKMRPRRRGDPLPEADDIVIAPHSIDFTPIAEPEYDEDGNVIVIGDIPSESSSLSSSEGMDDEELDD</sequence>
<name>A0A8T2Q9U2_CERRI</name>
<dbReference type="InterPro" id="IPR008906">
    <property type="entry name" value="HATC_C_dom"/>
</dbReference>
<evidence type="ECO:0000313" key="4">
    <source>
        <dbReference type="EMBL" id="KAH7280378.1"/>
    </source>
</evidence>
<protein>
    <submittedName>
        <fullName evidence="4">Uncharacterized protein</fullName>
    </submittedName>
</protein>
<dbReference type="OMA" id="EYMQRIM"/>
<dbReference type="InterPro" id="IPR012337">
    <property type="entry name" value="RNaseH-like_sf"/>
</dbReference>
<evidence type="ECO:0000259" key="3">
    <source>
        <dbReference type="Pfam" id="PF05699"/>
    </source>
</evidence>
<dbReference type="Pfam" id="PF05699">
    <property type="entry name" value="Dimer_Tnp_hAT"/>
    <property type="match status" value="1"/>
</dbReference>
<accession>A0A8T2Q9U2</accession>
<feature type="region of interest" description="Disordered" evidence="1">
    <location>
        <begin position="770"/>
        <end position="792"/>
    </location>
</feature>
<feature type="domain" description="DUF659" evidence="2">
    <location>
        <begin position="202"/>
        <end position="354"/>
    </location>
</feature>
<feature type="compositionally biased region" description="Polar residues" evidence="1">
    <location>
        <begin position="129"/>
        <end position="143"/>
    </location>
</feature>
<dbReference type="OrthoDB" id="2017576at2759"/>
<evidence type="ECO:0000256" key="1">
    <source>
        <dbReference type="SAM" id="MobiDB-lite"/>
    </source>
</evidence>
<dbReference type="EMBL" id="CM035442">
    <property type="protein sequence ID" value="KAH7280378.1"/>
    <property type="molecule type" value="Genomic_DNA"/>
</dbReference>
<dbReference type="AlphaFoldDB" id="A0A8T2Q9U2"/>
<feature type="compositionally biased region" description="Low complexity" evidence="1">
    <location>
        <begin position="774"/>
        <end position="783"/>
    </location>
</feature>
<proteinExistence type="predicted"/>
<dbReference type="InterPro" id="IPR007021">
    <property type="entry name" value="DUF659"/>
</dbReference>
<dbReference type="PANTHER" id="PTHR32166:SF123">
    <property type="entry name" value="BED-TYPE DOMAIN-CONTAINING PROTEIN"/>
    <property type="match status" value="1"/>
</dbReference>
<dbReference type="SUPFAM" id="SSF53098">
    <property type="entry name" value="Ribonuclease H-like"/>
    <property type="match status" value="1"/>
</dbReference>
<comment type="caution">
    <text evidence="4">The sequence shown here is derived from an EMBL/GenBank/DDBJ whole genome shotgun (WGS) entry which is preliminary data.</text>
</comment>
<feature type="compositionally biased region" description="Low complexity" evidence="1">
    <location>
        <begin position="109"/>
        <end position="122"/>
    </location>
</feature>
<keyword evidence="5" id="KW-1185">Reference proteome</keyword>
<dbReference type="GO" id="GO:0046983">
    <property type="term" value="F:protein dimerization activity"/>
    <property type="evidence" value="ECO:0007669"/>
    <property type="project" value="InterPro"/>
</dbReference>
<feature type="region of interest" description="Disordered" evidence="1">
    <location>
        <begin position="105"/>
        <end position="143"/>
    </location>
</feature>
<evidence type="ECO:0000259" key="2">
    <source>
        <dbReference type="Pfam" id="PF04937"/>
    </source>
</evidence>